<evidence type="ECO:0000313" key="2">
    <source>
        <dbReference type="EMBL" id="RPA78254.1"/>
    </source>
</evidence>
<feature type="transmembrane region" description="Helical" evidence="1">
    <location>
        <begin position="12"/>
        <end position="34"/>
    </location>
</feature>
<evidence type="ECO:0000313" key="3">
    <source>
        <dbReference type="Proteomes" id="UP000275078"/>
    </source>
</evidence>
<keyword evidence="3" id="KW-1185">Reference proteome</keyword>
<gene>
    <name evidence="2" type="ORF">BJ508DRAFT_156759</name>
</gene>
<protein>
    <submittedName>
        <fullName evidence="2">Uncharacterized protein</fullName>
    </submittedName>
</protein>
<name>A0A3N4I8X8_ASCIM</name>
<organism evidence="2 3">
    <name type="scientific">Ascobolus immersus RN42</name>
    <dbReference type="NCBI Taxonomy" id="1160509"/>
    <lineage>
        <taxon>Eukaryota</taxon>
        <taxon>Fungi</taxon>
        <taxon>Dikarya</taxon>
        <taxon>Ascomycota</taxon>
        <taxon>Pezizomycotina</taxon>
        <taxon>Pezizomycetes</taxon>
        <taxon>Pezizales</taxon>
        <taxon>Ascobolaceae</taxon>
        <taxon>Ascobolus</taxon>
    </lineage>
</organism>
<keyword evidence="1" id="KW-0812">Transmembrane</keyword>
<reference evidence="2 3" key="1">
    <citation type="journal article" date="2018" name="Nat. Ecol. Evol.">
        <title>Pezizomycetes genomes reveal the molecular basis of ectomycorrhizal truffle lifestyle.</title>
        <authorList>
            <person name="Murat C."/>
            <person name="Payen T."/>
            <person name="Noel B."/>
            <person name="Kuo A."/>
            <person name="Morin E."/>
            <person name="Chen J."/>
            <person name="Kohler A."/>
            <person name="Krizsan K."/>
            <person name="Balestrini R."/>
            <person name="Da Silva C."/>
            <person name="Montanini B."/>
            <person name="Hainaut M."/>
            <person name="Levati E."/>
            <person name="Barry K.W."/>
            <person name="Belfiori B."/>
            <person name="Cichocki N."/>
            <person name="Clum A."/>
            <person name="Dockter R.B."/>
            <person name="Fauchery L."/>
            <person name="Guy J."/>
            <person name="Iotti M."/>
            <person name="Le Tacon F."/>
            <person name="Lindquist E.A."/>
            <person name="Lipzen A."/>
            <person name="Malagnac F."/>
            <person name="Mello A."/>
            <person name="Molinier V."/>
            <person name="Miyauchi S."/>
            <person name="Poulain J."/>
            <person name="Riccioni C."/>
            <person name="Rubini A."/>
            <person name="Sitrit Y."/>
            <person name="Splivallo R."/>
            <person name="Traeger S."/>
            <person name="Wang M."/>
            <person name="Zifcakova L."/>
            <person name="Wipf D."/>
            <person name="Zambonelli A."/>
            <person name="Paolocci F."/>
            <person name="Nowrousian M."/>
            <person name="Ottonello S."/>
            <person name="Baldrian P."/>
            <person name="Spatafora J.W."/>
            <person name="Henrissat B."/>
            <person name="Nagy L.G."/>
            <person name="Aury J.M."/>
            <person name="Wincker P."/>
            <person name="Grigoriev I.V."/>
            <person name="Bonfante P."/>
            <person name="Martin F.M."/>
        </authorList>
    </citation>
    <scope>NUCLEOTIDE SEQUENCE [LARGE SCALE GENOMIC DNA]</scope>
    <source>
        <strain evidence="2 3">RN42</strain>
    </source>
</reference>
<feature type="transmembrane region" description="Helical" evidence="1">
    <location>
        <begin position="40"/>
        <end position="60"/>
    </location>
</feature>
<accession>A0A3N4I8X8</accession>
<proteinExistence type="predicted"/>
<dbReference type="Proteomes" id="UP000275078">
    <property type="component" value="Unassembled WGS sequence"/>
</dbReference>
<dbReference type="EMBL" id="ML119713">
    <property type="protein sequence ID" value="RPA78254.1"/>
    <property type="molecule type" value="Genomic_DNA"/>
</dbReference>
<keyword evidence="1" id="KW-0472">Membrane</keyword>
<sequence length="73" mass="8854">MSLCSLLYCHLYLAWVDLLYLSHLLFSFIAFYLIWVHLLFRIDIFSFAFILCFSFHFCVLRDSRCIVRLGYFP</sequence>
<keyword evidence="1" id="KW-1133">Transmembrane helix</keyword>
<evidence type="ECO:0000256" key="1">
    <source>
        <dbReference type="SAM" id="Phobius"/>
    </source>
</evidence>
<dbReference type="AlphaFoldDB" id="A0A3N4I8X8"/>